<dbReference type="NCBIfam" id="TIGR04332">
    <property type="entry name" value="gamma_Glu_sys"/>
    <property type="match status" value="1"/>
</dbReference>
<evidence type="ECO:0000313" key="1">
    <source>
        <dbReference type="EMBL" id="TGN19525.1"/>
    </source>
</evidence>
<dbReference type="AlphaFoldDB" id="A0A4R9M132"/>
<reference evidence="1" key="1">
    <citation type="journal article" date="2019" name="PLoS Negl. Trop. Dis.">
        <title>Revisiting the worldwide diversity of Leptospira species in the environment.</title>
        <authorList>
            <person name="Vincent A.T."/>
            <person name="Schiettekatte O."/>
            <person name="Bourhy P."/>
            <person name="Veyrier F.J."/>
            <person name="Picardeau M."/>
        </authorList>
    </citation>
    <scope>NUCLEOTIDE SEQUENCE [LARGE SCALE GENOMIC DNA]</scope>
    <source>
        <strain evidence="1">201300427</strain>
    </source>
</reference>
<dbReference type="EMBL" id="RQHW01000031">
    <property type="protein sequence ID" value="TGN19525.1"/>
    <property type="molecule type" value="Genomic_DNA"/>
</dbReference>
<dbReference type="InterPro" id="IPR027602">
    <property type="entry name" value="PGA_system"/>
</dbReference>
<sequence>MTRVYWNLWKHSRLAVALLAIFAIIGIIAVESFKVKKEQPYFKKKINAAKLAERGFQTLRPDLLKKKKPDYKDLDPANSGLVGEFLSPVTSNTGSLSSKQTSVNPNFAAVLVHLMKKAKLEEGDTVAVAISGSFPALNICLFAALETMKLKPVVISSTSASQFGANHSHMLWLDMERILEEESIFSTRSSYASLGGTQDKAIGMSAEGKNLLLASIKRNKVNYLDPSSFEDSILQRMDLYQKLSMGKPIKAFINIGGGTTVLGTSLGKQVFKSGLISQLPDDVNPPDSVIKEFLQKDIPVINIIQVESLARKFGLPVAPKKTPKPGEGKVFIQEEYNPTICLFVLFILSVGLYGVTKLGWGQNPIDFQLPETIRGNQNTREKA</sequence>
<accession>A0A4R9M132</accession>
<protein>
    <submittedName>
        <fullName evidence="1">Poly-gamma-glutamate system protein</fullName>
    </submittedName>
</protein>
<keyword evidence="2" id="KW-1185">Reference proteome</keyword>
<comment type="caution">
    <text evidence="1">The sequence shown here is derived from an EMBL/GenBank/DDBJ whole genome shotgun (WGS) entry which is preliminary data.</text>
</comment>
<name>A0A4R9M132_9LEPT</name>
<gene>
    <name evidence="1" type="primary">pgsW</name>
    <name evidence="1" type="ORF">EHS15_09170</name>
</gene>
<organism evidence="1 2">
    <name type="scientific">Leptospira idonii</name>
    <dbReference type="NCBI Taxonomy" id="1193500"/>
    <lineage>
        <taxon>Bacteria</taxon>
        <taxon>Pseudomonadati</taxon>
        <taxon>Spirochaetota</taxon>
        <taxon>Spirochaetia</taxon>
        <taxon>Leptospirales</taxon>
        <taxon>Leptospiraceae</taxon>
        <taxon>Leptospira</taxon>
    </lineage>
</organism>
<dbReference type="OrthoDB" id="6233025at2"/>
<proteinExistence type="predicted"/>
<evidence type="ECO:0000313" key="2">
    <source>
        <dbReference type="Proteomes" id="UP000298058"/>
    </source>
</evidence>
<dbReference type="Proteomes" id="UP000298058">
    <property type="component" value="Unassembled WGS sequence"/>
</dbReference>